<dbReference type="InterPro" id="IPR017871">
    <property type="entry name" value="ABC_transporter-like_CS"/>
</dbReference>
<evidence type="ECO:0000256" key="8">
    <source>
        <dbReference type="ARBA" id="ARBA00023136"/>
    </source>
</evidence>
<dbReference type="EMBL" id="JAURTK010000017">
    <property type="protein sequence ID" value="MDP9651251.1"/>
    <property type="molecule type" value="Genomic_DNA"/>
</dbReference>
<dbReference type="InterPro" id="IPR013563">
    <property type="entry name" value="Oligopep_ABC_C"/>
</dbReference>
<dbReference type="FunFam" id="3.40.50.300:FF:000016">
    <property type="entry name" value="Oligopeptide ABC transporter ATP-binding component"/>
    <property type="match status" value="2"/>
</dbReference>
<dbReference type="NCBIfam" id="NF008453">
    <property type="entry name" value="PRK11308.1"/>
    <property type="match status" value="2"/>
</dbReference>
<dbReference type="GO" id="GO:0005524">
    <property type="term" value="F:ATP binding"/>
    <property type="evidence" value="ECO:0007669"/>
    <property type="project" value="UniProtKB-KW"/>
</dbReference>
<dbReference type="Proteomes" id="UP001229486">
    <property type="component" value="Unassembled WGS sequence"/>
</dbReference>
<dbReference type="Gene3D" id="3.40.50.300">
    <property type="entry name" value="P-loop containing nucleotide triphosphate hydrolases"/>
    <property type="match status" value="2"/>
</dbReference>
<dbReference type="GO" id="GO:0016887">
    <property type="term" value="F:ATP hydrolysis activity"/>
    <property type="evidence" value="ECO:0007669"/>
    <property type="project" value="InterPro"/>
</dbReference>
<comment type="similarity">
    <text evidence="2">Belongs to the ABC transporter superfamily.</text>
</comment>
<gene>
    <name evidence="10" type="ORF">J2793_006726</name>
</gene>
<organism evidence="10 11">
    <name type="scientific">Paraburkholderia caledonica</name>
    <dbReference type="NCBI Taxonomy" id="134536"/>
    <lineage>
        <taxon>Bacteria</taxon>
        <taxon>Pseudomonadati</taxon>
        <taxon>Pseudomonadota</taxon>
        <taxon>Betaproteobacteria</taxon>
        <taxon>Burkholderiales</taxon>
        <taxon>Burkholderiaceae</taxon>
        <taxon>Paraburkholderia</taxon>
    </lineage>
</organism>
<evidence type="ECO:0000313" key="10">
    <source>
        <dbReference type="EMBL" id="MDP9651251.1"/>
    </source>
</evidence>
<dbReference type="SMART" id="SM00382">
    <property type="entry name" value="AAA"/>
    <property type="match status" value="2"/>
</dbReference>
<dbReference type="Pfam" id="PF00005">
    <property type="entry name" value="ABC_tran"/>
    <property type="match status" value="2"/>
</dbReference>
<dbReference type="NCBIfam" id="NF007739">
    <property type="entry name" value="PRK10419.1"/>
    <property type="match status" value="2"/>
</dbReference>
<keyword evidence="6" id="KW-0547">Nucleotide-binding</keyword>
<evidence type="ECO:0000259" key="9">
    <source>
        <dbReference type="PROSITE" id="PS50893"/>
    </source>
</evidence>
<dbReference type="GO" id="GO:0015833">
    <property type="term" value="P:peptide transport"/>
    <property type="evidence" value="ECO:0007669"/>
    <property type="project" value="InterPro"/>
</dbReference>
<proteinExistence type="inferred from homology"/>
<feature type="domain" description="ABC transporter" evidence="9">
    <location>
        <begin position="317"/>
        <end position="567"/>
    </location>
</feature>
<keyword evidence="8" id="KW-0472">Membrane</keyword>
<dbReference type="PROSITE" id="PS00211">
    <property type="entry name" value="ABC_TRANSPORTER_1"/>
    <property type="match status" value="2"/>
</dbReference>
<dbReference type="InterPro" id="IPR050388">
    <property type="entry name" value="ABC_Ni/Peptide_Import"/>
</dbReference>
<keyword evidence="5" id="KW-0997">Cell inner membrane</keyword>
<dbReference type="SUPFAM" id="SSF52540">
    <property type="entry name" value="P-loop containing nucleoside triphosphate hydrolases"/>
    <property type="match status" value="2"/>
</dbReference>
<dbReference type="GO" id="GO:0005886">
    <property type="term" value="C:plasma membrane"/>
    <property type="evidence" value="ECO:0007669"/>
    <property type="project" value="UniProtKB-SubCell"/>
</dbReference>
<dbReference type="Pfam" id="PF08352">
    <property type="entry name" value="oligo_HPY"/>
    <property type="match status" value="2"/>
</dbReference>
<accession>A0AB73INJ9</accession>
<evidence type="ECO:0000256" key="6">
    <source>
        <dbReference type="ARBA" id="ARBA00022741"/>
    </source>
</evidence>
<feature type="domain" description="ABC transporter" evidence="9">
    <location>
        <begin position="25"/>
        <end position="273"/>
    </location>
</feature>
<dbReference type="InterPro" id="IPR003439">
    <property type="entry name" value="ABC_transporter-like_ATP-bd"/>
</dbReference>
<protein>
    <submittedName>
        <fullName evidence="10">Peptide/nickel transport system ATP-binding protein</fullName>
    </submittedName>
</protein>
<dbReference type="InterPro" id="IPR003593">
    <property type="entry name" value="AAA+_ATPase"/>
</dbReference>
<dbReference type="GO" id="GO:0055085">
    <property type="term" value="P:transmembrane transport"/>
    <property type="evidence" value="ECO:0007669"/>
    <property type="project" value="UniProtKB-ARBA"/>
</dbReference>
<dbReference type="PROSITE" id="PS50893">
    <property type="entry name" value="ABC_TRANSPORTER_2"/>
    <property type="match status" value="2"/>
</dbReference>
<sequence length="617" mass="67044">MQMNSPVISAMRTSQEIPHSGAPIVSVENLSVSFGKTRANVVKSVSFQIAPGETVAIVGESGSGKSVTSLAIMGLLPAGDCEVTGSVQLAGRSVLSMFENELRRMRGKEVGMIFQEPLTALNPVMTVGDQIAEVLQAHSGMSASTARKEAIRFLEKVRIPDAKARAKSYPHEFSGGMRQRAMIAMAIACKPKLLIADEPTTALDVTVQAQILHLIKELQRDQGTSVLFITHDLGVVAEIADRVVVMEKGEVVEQGTCAALFTNPTHPYTRMLLSSVPRLGSMEGLEYPTRFPSVDRVTGEISSMVPGKNTVSPNTLLRVNDLVTRFTIAKDLIGRARRRVHAVENVSFELKRGETLGLVGESGSGKSTIARTIMGLVKAQSGAINLNGKNLNQLRREHSKDAIREIQMIFQDPFASLNPRQKVGDAIAEPLLIHRRANAAKARNVALDLLRKVGLDETAAGRFPHEFSGGQRQRICIARALALNPSILIADESVSALDVTVKAQIINLLIDLQESMGLSYLFISHDMAVVERVSHRVAVLYLGELVEIGPRDEIFSRPCHPYTQKLLAAVPRPEAGASLDALGAQVEEIRSPVFDAGYMPPPRRYRRVAEGHLVMES</sequence>
<keyword evidence="7 10" id="KW-0067">ATP-binding</keyword>
<keyword evidence="3" id="KW-0813">Transport</keyword>
<dbReference type="InterPro" id="IPR027417">
    <property type="entry name" value="P-loop_NTPase"/>
</dbReference>
<evidence type="ECO:0000256" key="1">
    <source>
        <dbReference type="ARBA" id="ARBA00004417"/>
    </source>
</evidence>
<dbReference type="PANTHER" id="PTHR43297:SF2">
    <property type="entry name" value="DIPEPTIDE TRANSPORT ATP-BINDING PROTEIN DPPD"/>
    <property type="match status" value="1"/>
</dbReference>
<evidence type="ECO:0000256" key="2">
    <source>
        <dbReference type="ARBA" id="ARBA00005417"/>
    </source>
</evidence>
<reference evidence="10" key="1">
    <citation type="submission" date="2023-07" db="EMBL/GenBank/DDBJ databases">
        <title>Sorghum-associated microbial communities from plants grown in Nebraska, USA.</title>
        <authorList>
            <person name="Schachtman D."/>
        </authorList>
    </citation>
    <scope>NUCLEOTIDE SEQUENCE</scope>
    <source>
        <strain evidence="10">DS1061</strain>
    </source>
</reference>
<evidence type="ECO:0000313" key="11">
    <source>
        <dbReference type="Proteomes" id="UP001229486"/>
    </source>
</evidence>
<evidence type="ECO:0000256" key="3">
    <source>
        <dbReference type="ARBA" id="ARBA00022448"/>
    </source>
</evidence>
<comment type="subcellular location">
    <subcellularLocation>
        <location evidence="1">Cell inner membrane</location>
        <topology evidence="1">Peripheral membrane protein</topology>
    </subcellularLocation>
</comment>
<evidence type="ECO:0000256" key="7">
    <source>
        <dbReference type="ARBA" id="ARBA00022840"/>
    </source>
</evidence>
<keyword evidence="4" id="KW-1003">Cell membrane</keyword>
<name>A0AB73INJ9_9BURK</name>
<dbReference type="CDD" id="cd03257">
    <property type="entry name" value="ABC_NikE_OppD_transporters"/>
    <property type="match status" value="2"/>
</dbReference>
<dbReference type="AlphaFoldDB" id="A0AB73INJ9"/>
<evidence type="ECO:0000256" key="4">
    <source>
        <dbReference type="ARBA" id="ARBA00022475"/>
    </source>
</evidence>
<evidence type="ECO:0000256" key="5">
    <source>
        <dbReference type="ARBA" id="ARBA00022519"/>
    </source>
</evidence>
<dbReference type="PANTHER" id="PTHR43297">
    <property type="entry name" value="OLIGOPEPTIDE TRANSPORT ATP-BINDING PROTEIN APPD"/>
    <property type="match status" value="1"/>
</dbReference>
<comment type="caution">
    <text evidence="10">The sequence shown here is derived from an EMBL/GenBank/DDBJ whole genome shotgun (WGS) entry which is preliminary data.</text>
</comment>